<keyword evidence="1" id="KW-0479">Metal-binding</keyword>
<dbReference type="SMART" id="SM00547">
    <property type="entry name" value="ZnF_RBZ"/>
    <property type="match status" value="2"/>
</dbReference>
<feature type="region of interest" description="Disordered" evidence="5">
    <location>
        <begin position="596"/>
        <end position="627"/>
    </location>
</feature>
<feature type="compositionally biased region" description="Polar residues" evidence="5">
    <location>
        <begin position="889"/>
        <end position="906"/>
    </location>
</feature>
<protein>
    <submittedName>
        <fullName evidence="7">Zinc finger protein VAR3, chloroplastic</fullName>
    </submittedName>
</protein>
<feature type="compositionally biased region" description="Basic and acidic residues" evidence="5">
    <location>
        <begin position="872"/>
        <end position="888"/>
    </location>
</feature>
<feature type="compositionally biased region" description="Polar residues" evidence="5">
    <location>
        <begin position="668"/>
        <end position="684"/>
    </location>
</feature>
<comment type="caution">
    <text evidence="7">The sequence shown here is derived from an EMBL/GenBank/DDBJ whole genome shotgun (WGS) entry which is preliminary data.</text>
</comment>
<dbReference type="Pfam" id="PF13966">
    <property type="entry name" value="zf-RVT"/>
    <property type="match status" value="1"/>
</dbReference>
<evidence type="ECO:0000259" key="6">
    <source>
        <dbReference type="PROSITE" id="PS50199"/>
    </source>
</evidence>
<feature type="domain" description="RanBP2-type" evidence="6">
    <location>
        <begin position="481"/>
        <end position="510"/>
    </location>
</feature>
<dbReference type="PROSITE" id="PS01358">
    <property type="entry name" value="ZF_RANBP2_1"/>
    <property type="match status" value="2"/>
</dbReference>
<feature type="region of interest" description="Disordered" evidence="5">
    <location>
        <begin position="1034"/>
        <end position="1055"/>
    </location>
</feature>
<name>A0A438DHC1_VITVI</name>
<dbReference type="Proteomes" id="UP000288805">
    <property type="component" value="Unassembled WGS sequence"/>
</dbReference>
<dbReference type="PANTHER" id="PTHR23111:SF30">
    <property type="entry name" value="ZINC FINGER PROTEIN VAR3, CHLOROPLASTIC"/>
    <property type="match status" value="1"/>
</dbReference>
<dbReference type="SUPFAM" id="SSF90209">
    <property type="entry name" value="Ran binding protein zinc finger-like"/>
    <property type="match status" value="1"/>
</dbReference>
<feature type="compositionally biased region" description="Basic and acidic residues" evidence="5">
    <location>
        <begin position="966"/>
        <end position="975"/>
    </location>
</feature>
<dbReference type="InterPro" id="IPR026960">
    <property type="entry name" value="RVT-Znf"/>
</dbReference>
<keyword evidence="3" id="KW-0862">Zinc</keyword>
<evidence type="ECO:0000313" key="7">
    <source>
        <dbReference type="EMBL" id="RVW34860.1"/>
    </source>
</evidence>
<sequence length="1055" mass="118612">MNKALLGKWTWRFASDKEALWKHVLEAKYGQEDHGWRTKKAVGACGVGVWKEILKEAGWCWDKMGFKVGKGNKISFWIDVWCGDSALSQRDFNDWEVELVGELLQALRGVRISWEDDSVLWKGGGSGQFRVKDAYSWLDRPMDVNFPKNRIWVGRVPTKIMFFTWEATWGKILTLDRLQKRGWQLPNSGDLVHESHLIIEIIYTVLLGWNGTFVGKKRKGVWKTSPLCLFWTVWKTRNKVTFEEEELSLKFKDLSFGTSKRGIVLWQAASIALIRVVWWERNARIFEDKTRNSEFLWDFIVFLASLWAFCSKAFKGTPLNVIQLDCFVGYMGVGIGGWCIAAGGCGRVHGGGDAGKDIGVVMESEKARTVDLMRFLLSYASNPIDSSGRNDSYNRELVESSVRNLLNELAEMSCRVPASDLSGSVQKHFSDRYGQTPRPLGQNIEMKRGDWLCPSRCSFMNFARNMKCLECEEARPKRQLTGGEWECPQCDFFNYGRNVTCLRCDCKRPGEASFGSTNSRSGVGYGNGRFANKVDIDSRLADNEEKAERWFSKISQLDSTTDMNSAIGDEDFPEIMPLRKGVNRFVVSTRKTPLERRLANAQNRRNLGNDGTPEGDFQSGGSNKTIDTSVSKSLDEILGRSSAVSGVDNNSTTTAENAGSESRPPFSGSASSQYGRPKGNNSSYAPFVPLPADMFANKSQNPKEDSEKAVANSSGSFAPEATDQLGPISGTSESNKYGDYLKLSEKPVSQAESKVEDKEQAEKSERWFKKVAELHDVTDLASAISDEDFPEIMPMRKGENRFVVSKKKDRSLTSPTYKRRLAMDQASKTNFVPFVPFPPDYFAKKDKQQPNEADSTQKVAGETSPTSAIPEKLSERLDDRMHDRDHMQPTENQTNSPGSRNFSSGENSRDRPTPSYSNPQTNTKDGWNSGYSGKDNTTNLNESSPGLPKNQNVRQGWTGKSLEGSAVKEPDPLDMSEEAKAERWFRRVAQIKDISELSQIPDEDFPSIMPMRKGVNRFVVSKRKTPLERRLTSPQYRRNLPVVSSEPVKKENESG</sequence>
<dbReference type="InterPro" id="IPR036443">
    <property type="entry name" value="Znf_RanBP2_sf"/>
</dbReference>
<proteinExistence type="predicted"/>
<evidence type="ECO:0000313" key="8">
    <source>
        <dbReference type="Proteomes" id="UP000288805"/>
    </source>
</evidence>
<dbReference type="AlphaFoldDB" id="A0A438DHC1"/>
<dbReference type="GO" id="GO:0008270">
    <property type="term" value="F:zinc ion binding"/>
    <property type="evidence" value="ECO:0007669"/>
    <property type="project" value="UniProtKB-KW"/>
</dbReference>
<dbReference type="EMBL" id="QGNW01001623">
    <property type="protein sequence ID" value="RVW34860.1"/>
    <property type="molecule type" value="Genomic_DNA"/>
</dbReference>
<feature type="compositionally biased region" description="Low complexity" evidence="5">
    <location>
        <begin position="599"/>
        <end position="609"/>
    </location>
</feature>
<evidence type="ECO:0000256" key="4">
    <source>
        <dbReference type="PROSITE-ProRule" id="PRU00322"/>
    </source>
</evidence>
<feature type="region of interest" description="Disordered" evidence="5">
    <location>
        <begin position="641"/>
        <end position="736"/>
    </location>
</feature>
<reference evidence="7 8" key="1">
    <citation type="journal article" date="2018" name="PLoS Genet.">
        <title>Population sequencing reveals clonal diversity and ancestral inbreeding in the grapevine cultivar Chardonnay.</title>
        <authorList>
            <person name="Roach M.J."/>
            <person name="Johnson D.L."/>
            <person name="Bohlmann J."/>
            <person name="van Vuuren H.J."/>
            <person name="Jones S.J."/>
            <person name="Pretorius I.S."/>
            <person name="Schmidt S.A."/>
            <person name="Borneman A.R."/>
        </authorList>
    </citation>
    <scope>NUCLEOTIDE SEQUENCE [LARGE SCALE GENOMIC DNA]</scope>
    <source>
        <strain evidence="8">cv. Chardonnay</strain>
        <tissue evidence="7">Leaf</tissue>
    </source>
</reference>
<dbReference type="PROSITE" id="PS50199">
    <property type="entry name" value="ZF_RANBP2_2"/>
    <property type="match status" value="2"/>
</dbReference>
<gene>
    <name evidence="7" type="primary">VAR3_2</name>
    <name evidence="7" type="ORF">CK203_078023</name>
</gene>
<evidence type="ECO:0000256" key="3">
    <source>
        <dbReference type="ARBA" id="ARBA00022833"/>
    </source>
</evidence>
<feature type="region of interest" description="Disordered" evidence="5">
    <location>
        <begin position="796"/>
        <end position="975"/>
    </location>
</feature>
<organism evidence="7 8">
    <name type="scientific">Vitis vinifera</name>
    <name type="common">Grape</name>
    <dbReference type="NCBI Taxonomy" id="29760"/>
    <lineage>
        <taxon>Eukaryota</taxon>
        <taxon>Viridiplantae</taxon>
        <taxon>Streptophyta</taxon>
        <taxon>Embryophyta</taxon>
        <taxon>Tracheophyta</taxon>
        <taxon>Spermatophyta</taxon>
        <taxon>Magnoliopsida</taxon>
        <taxon>eudicotyledons</taxon>
        <taxon>Gunneridae</taxon>
        <taxon>Pentapetalae</taxon>
        <taxon>rosids</taxon>
        <taxon>Vitales</taxon>
        <taxon>Vitaceae</taxon>
        <taxon>Viteae</taxon>
        <taxon>Vitis</taxon>
    </lineage>
</organism>
<evidence type="ECO:0000256" key="2">
    <source>
        <dbReference type="ARBA" id="ARBA00022771"/>
    </source>
</evidence>
<keyword evidence="2 4" id="KW-0863">Zinc-finger</keyword>
<accession>A0A438DHC1</accession>
<evidence type="ECO:0000256" key="1">
    <source>
        <dbReference type="ARBA" id="ARBA00022723"/>
    </source>
</evidence>
<feature type="compositionally biased region" description="Polar residues" evidence="5">
    <location>
        <begin position="642"/>
        <end position="660"/>
    </location>
</feature>
<evidence type="ECO:0000256" key="5">
    <source>
        <dbReference type="SAM" id="MobiDB-lite"/>
    </source>
</evidence>
<dbReference type="InterPro" id="IPR001876">
    <property type="entry name" value="Znf_RanBP2"/>
</dbReference>
<dbReference type="PANTHER" id="PTHR23111">
    <property type="entry name" value="ZINC FINGER PROTEIN"/>
    <property type="match status" value="1"/>
</dbReference>
<dbReference type="Gene3D" id="4.10.1060.10">
    <property type="entry name" value="Zinc finger, RanBP2-type"/>
    <property type="match status" value="2"/>
</dbReference>
<feature type="domain" description="RanBP2-type" evidence="6">
    <location>
        <begin position="447"/>
        <end position="477"/>
    </location>
</feature>
<dbReference type="Pfam" id="PF00641">
    <property type="entry name" value="Zn_ribbon_RanBP"/>
    <property type="match status" value="2"/>
</dbReference>
<feature type="compositionally biased region" description="Polar residues" evidence="5">
    <location>
        <begin position="850"/>
        <end position="867"/>
    </location>
</feature>
<feature type="compositionally biased region" description="Polar residues" evidence="5">
    <location>
        <begin position="914"/>
        <end position="955"/>
    </location>
</feature>